<name>A0A023X3K0_RUBRA</name>
<dbReference type="Proteomes" id="UP001281130">
    <property type="component" value="Unassembled WGS sequence"/>
</dbReference>
<evidence type="ECO:0000259" key="1">
    <source>
        <dbReference type="Pfam" id="PF08241"/>
    </source>
</evidence>
<dbReference type="InterPro" id="IPR029063">
    <property type="entry name" value="SAM-dependent_MTases_sf"/>
</dbReference>
<keyword evidence="2" id="KW-0489">Methyltransferase</keyword>
<organism evidence="2 4">
    <name type="scientific">Rubrobacter radiotolerans</name>
    <name type="common">Arthrobacter radiotolerans</name>
    <dbReference type="NCBI Taxonomy" id="42256"/>
    <lineage>
        <taxon>Bacteria</taxon>
        <taxon>Bacillati</taxon>
        <taxon>Actinomycetota</taxon>
        <taxon>Rubrobacteria</taxon>
        <taxon>Rubrobacterales</taxon>
        <taxon>Rubrobacteraceae</taxon>
        <taxon>Rubrobacter</taxon>
    </lineage>
</organism>
<dbReference type="GO" id="GO:0032259">
    <property type="term" value="P:methylation"/>
    <property type="evidence" value="ECO:0007669"/>
    <property type="project" value="UniProtKB-KW"/>
</dbReference>
<protein>
    <submittedName>
        <fullName evidence="3">Class I SAM-dependent methyltransferase</fullName>
        <ecNumber evidence="3">2.1.-.-</ecNumber>
    </submittedName>
    <submittedName>
        <fullName evidence="2">Methyltransferase domain</fullName>
    </submittedName>
</protein>
<gene>
    <name evidence="2" type="ORF">RradSPS_1341</name>
    <name evidence="3" type="ORF">SIL72_08320</name>
</gene>
<proteinExistence type="predicted"/>
<evidence type="ECO:0000313" key="4">
    <source>
        <dbReference type="Proteomes" id="UP000025229"/>
    </source>
</evidence>
<keyword evidence="4" id="KW-1185">Reference proteome</keyword>
<dbReference type="Pfam" id="PF08241">
    <property type="entry name" value="Methyltransf_11"/>
    <property type="match status" value="1"/>
</dbReference>
<dbReference type="eggNOG" id="COG2226">
    <property type="taxonomic scope" value="Bacteria"/>
</dbReference>
<evidence type="ECO:0000313" key="3">
    <source>
        <dbReference type="EMBL" id="MDX5894031.1"/>
    </source>
</evidence>
<dbReference type="EMBL" id="JAWXXX010000001">
    <property type="protein sequence ID" value="MDX5894031.1"/>
    <property type="molecule type" value="Genomic_DNA"/>
</dbReference>
<dbReference type="KEGG" id="rrd:RradSPS_1341"/>
<dbReference type="OrthoDB" id="9808140at2"/>
<dbReference type="HOGENOM" id="CLU_754163_0_0_11"/>
<reference evidence="2 4" key="1">
    <citation type="submission" date="2014-03" db="EMBL/GenBank/DDBJ databases">
        <title>Complete genome sequence of the Radio-Resistant Rubrobacter radiotolerans RSPS-4.</title>
        <authorList>
            <person name="Egas C.C."/>
            <person name="Barroso C.C."/>
            <person name="Froufe H.J.C."/>
            <person name="Pacheco J.J."/>
            <person name="Albuquerque L.L."/>
            <person name="da Costa M.M.S."/>
        </authorList>
    </citation>
    <scope>NUCLEOTIDE SEQUENCE [LARGE SCALE GENOMIC DNA]</scope>
    <source>
        <strain evidence="2 4">RSPS-4</strain>
    </source>
</reference>
<keyword evidence="2" id="KW-0808">Transferase</keyword>
<dbReference type="RefSeq" id="WP_038681567.1">
    <property type="nucleotide sequence ID" value="NZ_CP007514.1"/>
</dbReference>
<dbReference type="InterPro" id="IPR013216">
    <property type="entry name" value="Methyltransf_11"/>
</dbReference>
<reference evidence="3" key="2">
    <citation type="submission" date="2023-11" db="EMBL/GenBank/DDBJ databases">
        <title>MicrobeMod: A computational toolkit for identifying prokaryotic methylation and restriction-modification with nanopore sequencing.</title>
        <authorList>
            <person name="Crits-Christoph A."/>
            <person name="Kang S.C."/>
            <person name="Lee H."/>
            <person name="Ostrov N."/>
        </authorList>
    </citation>
    <scope>NUCLEOTIDE SEQUENCE</scope>
    <source>
        <strain evidence="3">ATCC 51242</strain>
    </source>
</reference>
<dbReference type="CDD" id="cd02440">
    <property type="entry name" value="AdoMet_MTases"/>
    <property type="match status" value="1"/>
</dbReference>
<sequence length="367" mass="40271">MRTEAAKGGGVFVHAGRFYGEIKGAKLPTDTVALPEPDSLPARAAREIEGAGALLLIDPLSFPYEALEGMLGGDGLWSLPVVVYLDGLANGRAAAEAAGFLRAVLHEPLFGNLSSLDRIATADDALWEALRAEYGWSREQRVCVPEVPAGRRGERGALEGVVGRLLESVRECGGLGEEKAADAAQRRLLLPRFEGYLEGLEAPRVVEVGFGAGRRVPDLDARRVEYVGLETNEEAVLRARENHPERRFERLGEDLRFPLEGETADLAYTARVMHRLSPEKKRLLLGEMWRVVSPGGRLVFLEDFVRGPYRGEEPVHVASVEEFAELVVEATAGRVVLEDFESVRYPGETFFRGGVMTVGRLGVPERW</sequence>
<dbReference type="EC" id="2.1.-.-" evidence="3"/>
<evidence type="ECO:0000313" key="2">
    <source>
        <dbReference type="EMBL" id="AHY46624.1"/>
    </source>
</evidence>
<accession>A0A023X3K0</accession>
<dbReference type="SUPFAM" id="SSF53335">
    <property type="entry name" value="S-adenosyl-L-methionine-dependent methyltransferases"/>
    <property type="match status" value="1"/>
</dbReference>
<dbReference type="STRING" id="42256.RradSPS_1341"/>
<dbReference type="AlphaFoldDB" id="A0A023X3K0"/>
<dbReference type="EMBL" id="CP007514">
    <property type="protein sequence ID" value="AHY46624.1"/>
    <property type="molecule type" value="Genomic_DNA"/>
</dbReference>
<feature type="domain" description="Methyltransferase type 11" evidence="1">
    <location>
        <begin position="206"/>
        <end position="300"/>
    </location>
</feature>
<dbReference type="GO" id="GO:0008757">
    <property type="term" value="F:S-adenosylmethionine-dependent methyltransferase activity"/>
    <property type="evidence" value="ECO:0007669"/>
    <property type="project" value="InterPro"/>
</dbReference>
<dbReference type="Gene3D" id="3.40.50.150">
    <property type="entry name" value="Vaccinia Virus protein VP39"/>
    <property type="match status" value="1"/>
</dbReference>
<dbReference type="Proteomes" id="UP000025229">
    <property type="component" value="Chromosome"/>
</dbReference>